<dbReference type="STRING" id="888268.A0A1E5VZD4"/>
<gene>
    <name evidence="2" type="ORF">BAE44_0008478</name>
</gene>
<reference evidence="2 3" key="1">
    <citation type="submission" date="2016-09" db="EMBL/GenBank/DDBJ databases">
        <title>The draft genome of Dichanthelium oligosanthes: A C3 panicoid grass species.</title>
        <authorList>
            <person name="Studer A.J."/>
            <person name="Schnable J.C."/>
            <person name="Brutnell T.P."/>
        </authorList>
    </citation>
    <scope>NUCLEOTIDE SEQUENCE [LARGE SCALE GENOMIC DNA]</scope>
    <source>
        <strain evidence="3">cv. Kellogg 1175</strain>
        <tissue evidence="2">Leaf</tissue>
    </source>
</reference>
<feature type="compositionally biased region" description="Pro residues" evidence="1">
    <location>
        <begin position="119"/>
        <end position="132"/>
    </location>
</feature>
<evidence type="ECO:0000256" key="1">
    <source>
        <dbReference type="SAM" id="MobiDB-lite"/>
    </source>
</evidence>
<name>A0A1E5VZD4_9POAL</name>
<organism evidence="2 3">
    <name type="scientific">Dichanthelium oligosanthes</name>
    <dbReference type="NCBI Taxonomy" id="888268"/>
    <lineage>
        <taxon>Eukaryota</taxon>
        <taxon>Viridiplantae</taxon>
        <taxon>Streptophyta</taxon>
        <taxon>Embryophyta</taxon>
        <taxon>Tracheophyta</taxon>
        <taxon>Spermatophyta</taxon>
        <taxon>Magnoliopsida</taxon>
        <taxon>Liliopsida</taxon>
        <taxon>Poales</taxon>
        <taxon>Poaceae</taxon>
        <taxon>PACMAD clade</taxon>
        <taxon>Panicoideae</taxon>
        <taxon>Panicodae</taxon>
        <taxon>Paniceae</taxon>
        <taxon>Dichantheliinae</taxon>
        <taxon>Dichanthelium</taxon>
    </lineage>
</organism>
<proteinExistence type="predicted"/>
<dbReference type="PANTHER" id="PTHR36743:SF1">
    <property type="entry name" value="OS04G0495300 PROTEIN"/>
    <property type="match status" value="1"/>
</dbReference>
<sequence length="141" mass="14157">MGLRPSKRVDAALHRAPAFVAACYATFDRCLDDVQGAFGGVRRYQLADAASHLQASLRASVPLVRRWAPSPPARARVDPAARPGSGGGGAAAGEEQGRARRGWSSGGGGGASAAISPQRPGPPARPGPPGPAQPYLGGAAA</sequence>
<evidence type="ECO:0000313" key="2">
    <source>
        <dbReference type="EMBL" id="OEL30503.1"/>
    </source>
</evidence>
<feature type="region of interest" description="Disordered" evidence="1">
    <location>
        <begin position="60"/>
        <end position="141"/>
    </location>
</feature>
<comment type="caution">
    <text evidence="2">The sequence shown here is derived from an EMBL/GenBank/DDBJ whole genome shotgun (WGS) entry which is preliminary data.</text>
</comment>
<keyword evidence="3" id="KW-1185">Reference proteome</keyword>
<dbReference type="Proteomes" id="UP000095767">
    <property type="component" value="Unassembled WGS sequence"/>
</dbReference>
<accession>A0A1E5VZD4</accession>
<protein>
    <submittedName>
        <fullName evidence="2">Uncharacterized protein</fullName>
    </submittedName>
</protein>
<dbReference type="PANTHER" id="PTHR36743">
    <property type="entry name" value="OS04G0495300 PROTEIN"/>
    <property type="match status" value="1"/>
</dbReference>
<evidence type="ECO:0000313" key="3">
    <source>
        <dbReference type="Proteomes" id="UP000095767"/>
    </source>
</evidence>
<dbReference type="EMBL" id="LWDX02025501">
    <property type="protein sequence ID" value="OEL30503.1"/>
    <property type="molecule type" value="Genomic_DNA"/>
</dbReference>
<dbReference type="AlphaFoldDB" id="A0A1E5VZD4"/>